<dbReference type="GO" id="GO:0003723">
    <property type="term" value="F:RNA binding"/>
    <property type="evidence" value="ECO:0007669"/>
    <property type="project" value="UniProtKB-UniRule"/>
</dbReference>
<dbReference type="InterPro" id="IPR035920">
    <property type="entry name" value="YhbY-like_sf"/>
</dbReference>
<dbReference type="SMART" id="SM01103">
    <property type="entry name" value="CRS1_YhbY"/>
    <property type="match status" value="1"/>
</dbReference>
<proteinExistence type="predicted"/>
<dbReference type="AlphaFoldDB" id="A0A4D7CPH6"/>
<dbReference type="InterPro" id="IPR001890">
    <property type="entry name" value="RNA-binding_CRM"/>
</dbReference>
<reference evidence="1 2" key="1">
    <citation type="submission" date="2019-04" db="EMBL/GenBank/DDBJ databases">
        <title>Vagococcus sp. nov., isolated from faeces of yaks (Bos grunniens).</title>
        <authorList>
            <person name="Ge Y."/>
        </authorList>
    </citation>
    <scope>NUCLEOTIDE SEQUENCE [LARGE SCALE GENOMIC DNA]</scope>
    <source>
        <strain evidence="1 2">MN-17</strain>
    </source>
</reference>
<protein>
    <submittedName>
        <fullName evidence="1">Ribosome assembly RNA-binding protein YhbY</fullName>
    </submittedName>
</protein>
<dbReference type="OrthoDB" id="9797519at2"/>
<keyword evidence="2" id="KW-1185">Reference proteome</keyword>
<name>A0A4D7CPH6_9ENTE</name>
<evidence type="ECO:0000313" key="2">
    <source>
        <dbReference type="Proteomes" id="UP000298615"/>
    </source>
</evidence>
<gene>
    <name evidence="1" type="primary">yhbY</name>
    <name evidence="1" type="ORF">FA707_02930</name>
</gene>
<organism evidence="1 2">
    <name type="scientific">Vagococcus zengguangii</name>
    <dbReference type="NCBI Taxonomy" id="2571750"/>
    <lineage>
        <taxon>Bacteria</taxon>
        <taxon>Bacillati</taxon>
        <taxon>Bacillota</taxon>
        <taxon>Bacilli</taxon>
        <taxon>Lactobacillales</taxon>
        <taxon>Enterococcaceae</taxon>
        <taxon>Vagococcus</taxon>
    </lineage>
</organism>
<accession>A0A4D7CPH6</accession>
<evidence type="ECO:0000313" key="1">
    <source>
        <dbReference type="EMBL" id="QCI85978.1"/>
    </source>
</evidence>
<dbReference type="PROSITE" id="PS51295">
    <property type="entry name" value="CRM"/>
    <property type="match status" value="1"/>
</dbReference>
<dbReference type="Gene3D" id="3.30.110.60">
    <property type="entry name" value="YhbY-like"/>
    <property type="match status" value="1"/>
</dbReference>
<dbReference type="PANTHER" id="PTHR40065:SF3">
    <property type="entry name" value="RNA-BINDING PROTEIN YHBY"/>
    <property type="match status" value="1"/>
</dbReference>
<dbReference type="InterPro" id="IPR017924">
    <property type="entry name" value="RNA-binding_YhbY"/>
</dbReference>
<sequence length="105" mass="11777">MVYLKGKQKRFLRSQAHHLSPIFQVGKGGINDAMLAQIDEALEKRELIKVNLLQNTDEVAEDVAAAIEETIGANVVQIIGRVLVVYKASSREKYQQLSVLVNKMR</sequence>
<dbReference type="RefSeq" id="WP_136952816.1">
    <property type="nucleotide sequence ID" value="NZ_CP039712.1"/>
</dbReference>
<dbReference type="KEGG" id="vao:FA707_02930"/>
<dbReference type="EMBL" id="CP039712">
    <property type="protein sequence ID" value="QCI85978.1"/>
    <property type="molecule type" value="Genomic_DNA"/>
</dbReference>
<dbReference type="PANTHER" id="PTHR40065">
    <property type="entry name" value="RNA-BINDING PROTEIN YHBY"/>
    <property type="match status" value="1"/>
</dbReference>
<dbReference type="Proteomes" id="UP000298615">
    <property type="component" value="Chromosome"/>
</dbReference>
<dbReference type="Pfam" id="PF01985">
    <property type="entry name" value="CRS1_YhbY"/>
    <property type="match status" value="1"/>
</dbReference>
<dbReference type="NCBIfam" id="TIGR00253">
    <property type="entry name" value="RNA_bind_YhbY"/>
    <property type="match status" value="1"/>
</dbReference>
<dbReference type="InterPro" id="IPR051925">
    <property type="entry name" value="RNA-binding_domain"/>
</dbReference>
<dbReference type="SUPFAM" id="SSF75471">
    <property type="entry name" value="YhbY-like"/>
    <property type="match status" value="1"/>
</dbReference>